<dbReference type="InterPro" id="IPR050386">
    <property type="entry name" value="Glycosyl_hydrolase_5"/>
</dbReference>
<keyword evidence="8" id="KW-1185">Reference proteome</keyword>
<dbReference type="Gene3D" id="3.20.20.80">
    <property type="entry name" value="Glycosidases"/>
    <property type="match status" value="1"/>
</dbReference>
<dbReference type="InterPro" id="IPR001547">
    <property type="entry name" value="Glyco_hydro_5"/>
</dbReference>
<proteinExistence type="inferred from homology"/>
<organism evidence="7 8">
    <name type="scientific">Sphagnurus paluster</name>
    <dbReference type="NCBI Taxonomy" id="117069"/>
    <lineage>
        <taxon>Eukaryota</taxon>
        <taxon>Fungi</taxon>
        <taxon>Dikarya</taxon>
        <taxon>Basidiomycota</taxon>
        <taxon>Agaricomycotina</taxon>
        <taxon>Agaricomycetes</taxon>
        <taxon>Agaricomycetidae</taxon>
        <taxon>Agaricales</taxon>
        <taxon>Tricholomatineae</taxon>
        <taxon>Lyophyllaceae</taxon>
        <taxon>Sphagnurus</taxon>
    </lineage>
</organism>
<dbReference type="Proteomes" id="UP000717328">
    <property type="component" value="Unassembled WGS sequence"/>
</dbReference>
<dbReference type="PROSITE" id="PS00659">
    <property type="entry name" value="GLYCOSYL_HYDROL_F5"/>
    <property type="match status" value="1"/>
</dbReference>
<dbReference type="SUPFAM" id="SSF51445">
    <property type="entry name" value="(Trans)glycosidases"/>
    <property type="match status" value="1"/>
</dbReference>
<dbReference type="OrthoDB" id="1887033at2759"/>
<reference evidence="7" key="1">
    <citation type="submission" date="2021-02" db="EMBL/GenBank/DDBJ databases">
        <authorList>
            <person name="Nieuwenhuis M."/>
            <person name="Van De Peppel L.J.J."/>
        </authorList>
    </citation>
    <scope>NUCLEOTIDE SEQUENCE</scope>
    <source>
        <strain evidence="7">D49</strain>
    </source>
</reference>
<dbReference type="PANTHER" id="PTHR31297">
    <property type="entry name" value="GLUCAN ENDO-1,6-BETA-GLUCOSIDASE B"/>
    <property type="match status" value="1"/>
</dbReference>
<comment type="similarity">
    <text evidence="1 4">Belongs to the glycosyl hydrolase 5 (cellulase A) family.</text>
</comment>
<dbReference type="InterPro" id="IPR017853">
    <property type="entry name" value="GH"/>
</dbReference>
<protein>
    <recommendedName>
        <fullName evidence="6">Glycoside hydrolase family 5 domain-containing protein</fullName>
    </recommendedName>
</protein>
<gene>
    <name evidence="7" type="ORF">H0H81_011945</name>
</gene>
<feature type="region of interest" description="Disordered" evidence="5">
    <location>
        <begin position="490"/>
        <end position="513"/>
    </location>
</feature>
<keyword evidence="2 4" id="KW-0378">Hydrolase</keyword>
<evidence type="ECO:0000256" key="4">
    <source>
        <dbReference type="RuleBase" id="RU361153"/>
    </source>
</evidence>
<reference evidence="7" key="2">
    <citation type="submission" date="2021-10" db="EMBL/GenBank/DDBJ databases">
        <title>Phylogenomics reveals ancestral predisposition of the termite-cultivated fungus Termitomyces towards a domesticated lifestyle.</title>
        <authorList>
            <person name="Auxier B."/>
            <person name="Grum-Grzhimaylo A."/>
            <person name="Cardenas M.E."/>
            <person name="Lodge J.D."/>
            <person name="Laessoe T."/>
            <person name="Pedersen O."/>
            <person name="Smith M.E."/>
            <person name="Kuyper T.W."/>
            <person name="Franco-Molano E.A."/>
            <person name="Baroni T.J."/>
            <person name="Aanen D.K."/>
        </authorList>
    </citation>
    <scope>NUCLEOTIDE SEQUENCE</scope>
    <source>
        <strain evidence="7">D49</strain>
    </source>
</reference>
<evidence type="ECO:0000256" key="3">
    <source>
        <dbReference type="ARBA" id="ARBA00023295"/>
    </source>
</evidence>
<dbReference type="GO" id="GO:0005576">
    <property type="term" value="C:extracellular region"/>
    <property type="evidence" value="ECO:0007669"/>
    <property type="project" value="TreeGrafter"/>
</dbReference>
<dbReference type="EMBL" id="JABCKI010006141">
    <property type="protein sequence ID" value="KAG5635247.1"/>
    <property type="molecule type" value="Genomic_DNA"/>
</dbReference>
<dbReference type="AlphaFoldDB" id="A0A9P7FUU6"/>
<name>A0A9P7FUU6_9AGAR</name>
<dbReference type="GO" id="GO:0046557">
    <property type="term" value="F:glucan endo-1,6-beta-glucosidase activity"/>
    <property type="evidence" value="ECO:0007669"/>
    <property type="project" value="TreeGrafter"/>
</dbReference>
<evidence type="ECO:0000256" key="5">
    <source>
        <dbReference type="SAM" id="MobiDB-lite"/>
    </source>
</evidence>
<dbReference type="InterPro" id="IPR018087">
    <property type="entry name" value="Glyco_hydro_5_CS"/>
</dbReference>
<evidence type="ECO:0000259" key="6">
    <source>
        <dbReference type="Pfam" id="PF00150"/>
    </source>
</evidence>
<sequence>MVTGSWFVLERWITDNPYRYARPPGQSDLDVARGSNARQTLEAHWDSWVVEQDWAWIAARGLNTVRIPIGYYHLCGIDASVLAGTAFQDFHSVFSGAWARIAKAIETASRWGLGVLIDLHAAPGKQNDDSHAGTSDPPKFFSDKRSRQHTIDVLCILLKALNTHAQSHNPPLVNIVGIELLNEPHPPNDSDLQAWYTSAIQSLRAIDPSIPFYLGECWRTDQYTDYVERLSPSSSALLVLDHHLYRCFTASDNSTPAHAHTQALTDPSAPTPQAFARAAEKLGRAGGGLVIGEWSGALNPGSLTGAPNEQADFVRAQLALYERCCSGWFFWTFKKQWGGDKGWGLRDAVGAGVFPERVGLQKWGTVLDRSVDAPRRARVRDEMRDRALAAHTRYWSAHPGKYQHWRFGDGFIKGWEASYVFLDSSPRNDPSGRVTELGFKGAWARQTTQDHGWGYWEYEHGFMQGGEAATRDFQPNGDDEDNVIAEVALGKEAQKEASPRPRRWGWKREPQME</sequence>
<feature type="domain" description="Glycoside hydrolase family 5" evidence="6">
    <location>
        <begin position="51"/>
        <end position="332"/>
    </location>
</feature>
<comment type="caution">
    <text evidence="7">The sequence shown here is derived from an EMBL/GenBank/DDBJ whole genome shotgun (WGS) entry which is preliminary data.</text>
</comment>
<accession>A0A9P7FUU6</accession>
<dbReference type="GO" id="GO:0009986">
    <property type="term" value="C:cell surface"/>
    <property type="evidence" value="ECO:0007669"/>
    <property type="project" value="TreeGrafter"/>
</dbReference>
<keyword evidence="3 4" id="KW-0326">Glycosidase</keyword>
<evidence type="ECO:0000256" key="1">
    <source>
        <dbReference type="ARBA" id="ARBA00005641"/>
    </source>
</evidence>
<evidence type="ECO:0000313" key="7">
    <source>
        <dbReference type="EMBL" id="KAG5635247.1"/>
    </source>
</evidence>
<dbReference type="Pfam" id="PF00150">
    <property type="entry name" value="Cellulase"/>
    <property type="match status" value="1"/>
</dbReference>
<evidence type="ECO:0000313" key="8">
    <source>
        <dbReference type="Proteomes" id="UP000717328"/>
    </source>
</evidence>
<dbReference type="PANTHER" id="PTHR31297:SF43">
    <property type="entry name" value="GLUCAN 1,3-BETA-GLUCOSIDASE 3"/>
    <property type="match status" value="1"/>
</dbReference>
<evidence type="ECO:0000256" key="2">
    <source>
        <dbReference type="ARBA" id="ARBA00022801"/>
    </source>
</evidence>
<dbReference type="GO" id="GO:0009251">
    <property type="term" value="P:glucan catabolic process"/>
    <property type="evidence" value="ECO:0007669"/>
    <property type="project" value="TreeGrafter"/>
</dbReference>